<dbReference type="InterPro" id="IPR022030">
    <property type="entry name" value="SF3A1_dom"/>
</dbReference>
<feature type="region of interest" description="Disordered" evidence="7">
    <location>
        <begin position="122"/>
        <end position="161"/>
    </location>
</feature>
<feature type="compositionally biased region" description="Low complexity" evidence="7">
    <location>
        <begin position="131"/>
        <end position="150"/>
    </location>
</feature>
<feature type="domain" description="SURP motif" evidence="9">
    <location>
        <begin position="73"/>
        <end position="115"/>
    </location>
</feature>
<dbReference type="Pfam" id="PF01805">
    <property type="entry name" value="Surp"/>
    <property type="match status" value="2"/>
</dbReference>
<feature type="compositionally biased region" description="Polar residues" evidence="7">
    <location>
        <begin position="520"/>
        <end position="532"/>
    </location>
</feature>
<protein>
    <recommendedName>
        <fullName evidence="12">Splicing factor 3A subunit 1</fullName>
    </recommendedName>
</protein>
<dbReference type="Pfam" id="PF00240">
    <property type="entry name" value="ubiquitin"/>
    <property type="match status" value="1"/>
</dbReference>
<dbReference type="InterPro" id="IPR045146">
    <property type="entry name" value="SF3A1"/>
</dbReference>
<keyword evidence="4" id="KW-0677">Repeat</keyword>
<dbReference type="SMART" id="SM00648">
    <property type="entry name" value="SWAP"/>
    <property type="match status" value="2"/>
</dbReference>
<dbReference type="Gene3D" id="1.10.10.790">
    <property type="entry name" value="Surp module"/>
    <property type="match status" value="2"/>
</dbReference>
<reference evidence="10 11" key="1">
    <citation type="submission" date="2024-11" db="EMBL/GenBank/DDBJ databases">
        <title>A near-complete genome assembly of Cinchona calisaya.</title>
        <authorList>
            <person name="Lian D.C."/>
            <person name="Zhao X.W."/>
            <person name="Wei L."/>
        </authorList>
    </citation>
    <scope>NUCLEOTIDE SEQUENCE [LARGE SCALE GENOMIC DNA]</scope>
    <source>
        <tissue evidence="10">Nenye</tissue>
    </source>
</reference>
<keyword evidence="11" id="KW-1185">Reference proteome</keyword>
<dbReference type="PANTHER" id="PTHR15316:SF1">
    <property type="entry name" value="SPLICING FACTOR 3A SUBUNIT 1"/>
    <property type="match status" value="1"/>
</dbReference>
<evidence type="ECO:0000256" key="6">
    <source>
        <dbReference type="ARBA" id="ARBA00023242"/>
    </source>
</evidence>
<keyword evidence="5" id="KW-0508">mRNA splicing</keyword>
<feature type="region of interest" description="Disordered" evidence="7">
    <location>
        <begin position="514"/>
        <end position="570"/>
    </location>
</feature>
<comment type="caution">
    <text evidence="10">The sequence shown here is derived from an EMBL/GenBank/DDBJ whole genome shotgun (WGS) entry which is preliminary data.</text>
</comment>
<sequence length="810" mass="89314">MLGALPILPLPAPPSDGNLGPIPPAQLTEEDEKQNESQEDQSKADKSNSVPASVATHTRTIGIIYPPPDIRNIVDKTSQFVAKNGPEFEKRIVASNAGNPKFNFLNASDPYHAYYQHRLSEARAQNQASTQEPSQPADSAAPESAATAPAADDKDGATKPDSLAQFMPVRKVLEPPEAEQYTVRLPEGITGEELDIIKLTAQFVARNGKSFLTGLTSREINNPQFHFLKPTHSMFMFFTSLADAFSKVLMPPKGLTDKMRKDVSDMTTVLERCLHRLEWECSQEQARQKAEDEIEQERLQMAMIDWHDFVVVETIDFADDEDEDLPPPMTLEEVIRRSKTSGMEEEEIVEHGKEVEMEMDEEEVQLVEEGMRAASLEENGNMKNIEAKVTLDEPEPPMRIVKNWKRPEERLPAERDPTKFVVSPITGELIPINEMSEHIRISLIDPKYKEQKERMFAKIRDTILAPDDEITKNIVGLARTRPDIFGTTEEEVSNAVKAEIEKKKDEQPKQVIWDGHTGSIGRTASQAMSQTAGGEDPNEAANSDMRNLPGPAAPPPPRPGMPSMRPLPPPLGLALNIPRPLNAVQYSTQTGVGVFAPPPPRPPVVNVMPRPPPPPIQMMPGQQPLMLNQPLMTPSMSMSSSNIPVPPPHGSQFTHLGAPRPFVPIPISQPGMVPLPPMPQGMPPPPPEEAPPPLPEEPEPKRQKLDDSALIPEDQFLAKHSGPTRISVTVPNLDEGNMKGQVLKITMQSLSETVGSLKEKIAGEIQLPANKQKLSGKAGFLKDNLSLAYYNVAPGDVLALSLRERGGRKR</sequence>
<dbReference type="PANTHER" id="PTHR15316">
    <property type="entry name" value="SPLICEOSOME ASSOCIATED PROTEIN 114/SWAP SPLICING FACTOR-RELATED"/>
    <property type="match status" value="1"/>
</dbReference>
<accession>A0ABD2ZUN8</accession>
<dbReference type="EMBL" id="JBJUIK010000007">
    <property type="protein sequence ID" value="KAL3523171.1"/>
    <property type="molecule type" value="Genomic_DNA"/>
</dbReference>
<evidence type="ECO:0000256" key="1">
    <source>
        <dbReference type="ARBA" id="ARBA00004123"/>
    </source>
</evidence>
<feature type="compositionally biased region" description="Pro residues" evidence="7">
    <location>
        <begin position="673"/>
        <end position="695"/>
    </location>
</feature>
<proteinExistence type="predicted"/>
<evidence type="ECO:0000256" key="2">
    <source>
        <dbReference type="ARBA" id="ARBA00022664"/>
    </source>
</evidence>
<comment type="subcellular location">
    <subcellularLocation>
        <location evidence="1">Nucleus</location>
    </subcellularLocation>
</comment>
<evidence type="ECO:0000256" key="5">
    <source>
        <dbReference type="ARBA" id="ARBA00023187"/>
    </source>
</evidence>
<dbReference type="InterPro" id="IPR000061">
    <property type="entry name" value="Surp"/>
</dbReference>
<feature type="region of interest" description="Disordered" evidence="7">
    <location>
        <begin position="1"/>
        <end position="60"/>
    </location>
</feature>
<feature type="domain" description="SURP motif" evidence="9">
    <location>
        <begin position="196"/>
        <end position="238"/>
    </location>
</feature>
<feature type="compositionally biased region" description="Pro residues" evidence="7">
    <location>
        <begin position="551"/>
        <end position="570"/>
    </location>
</feature>
<evidence type="ECO:0000256" key="7">
    <source>
        <dbReference type="SAM" id="MobiDB-lite"/>
    </source>
</evidence>
<dbReference type="GO" id="GO:0005681">
    <property type="term" value="C:spliceosomal complex"/>
    <property type="evidence" value="ECO:0007669"/>
    <property type="project" value="UniProtKB-KW"/>
</dbReference>
<feature type="region of interest" description="Disordered" evidence="7">
    <location>
        <begin position="667"/>
        <end position="703"/>
    </location>
</feature>
<dbReference type="SUPFAM" id="SSF54236">
    <property type="entry name" value="Ubiquitin-like"/>
    <property type="match status" value="1"/>
</dbReference>
<evidence type="ECO:0008006" key="12">
    <source>
        <dbReference type="Google" id="ProtNLM"/>
    </source>
</evidence>
<dbReference type="InterPro" id="IPR035563">
    <property type="entry name" value="SF3As1_ubi"/>
</dbReference>
<feature type="domain" description="Ubiquitin-like" evidence="8">
    <location>
        <begin position="726"/>
        <end position="807"/>
    </location>
</feature>
<keyword evidence="6" id="KW-0539">Nucleus</keyword>
<dbReference type="PROSITE" id="PS50053">
    <property type="entry name" value="UBIQUITIN_2"/>
    <property type="match status" value="1"/>
</dbReference>
<evidence type="ECO:0000259" key="8">
    <source>
        <dbReference type="PROSITE" id="PS50053"/>
    </source>
</evidence>
<dbReference type="GO" id="GO:0000398">
    <property type="term" value="P:mRNA splicing, via spliceosome"/>
    <property type="evidence" value="ECO:0007669"/>
    <property type="project" value="UniProtKB-ARBA"/>
</dbReference>
<dbReference type="CDD" id="cd01800">
    <property type="entry name" value="Ubl_SF3a120"/>
    <property type="match status" value="1"/>
</dbReference>
<dbReference type="SMART" id="SM00213">
    <property type="entry name" value="UBQ"/>
    <property type="match status" value="1"/>
</dbReference>
<evidence type="ECO:0000313" key="11">
    <source>
        <dbReference type="Proteomes" id="UP001630127"/>
    </source>
</evidence>
<feature type="compositionally biased region" description="Polar residues" evidence="7">
    <location>
        <begin position="47"/>
        <end position="59"/>
    </location>
</feature>
<dbReference type="InterPro" id="IPR035967">
    <property type="entry name" value="SWAP/Surp_sf"/>
</dbReference>
<evidence type="ECO:0000256" key="3">
    <source>
        <dbReference type="ARBA" id="ARBA00022728"/>
    </source>
</evidence>
<keyword evidence="2" id="KW-0507">mRNA processing</keyword>
<dbReference type="AlphaFoldDB" id="A0ABD2ZUN8"/>
<dbReference type="FunFam" id="3.10.20.90:FF:000178">
    <property type="entry name" value="Probable splicing factor 3A subunit 1"/>
    <property type="match status" value="1"/>
</dbReference>
<gene>
    <name evidence="10" type="ORF">ACH5RR_016005</name>
</gene>
<dbReference type="FunFam" id="1.10.10.790:FF:000001">
    <property type="entry name" value="Splicing factor 3a, subunit 1"/>
    <property type="match status" value="1"/>
</dbReference>
<dbReference type="SUPFAM" id="SSF109905">
    <property type="entry name" value="Surp module (SWAP domain)"/>
    <property type="match status" value="2"/>
</dbReference>
<dbReference type="InterPro" id="IPR029071">
    <property type="entry name" value="Ubiquitin-like_domsf"/>
</dbReference>
<evidence type="ECO:0000313" key="10">
    <source>
        <dbReference type="EMBL" id="KAL3523171.1"/>
    </source>
</evidence>
<organism evidence="10 11">
    <name type="scientific">Cinchona calisaya</name>
    <dbReference type="NCBI Taxonomy" id="153742"/>
    <lineage>
        <taxon>Eukaryota</taxon>
        <taxon>Viridiplantae</taxon>
        <taxon>Streptophyta</taxon>
        <taxon>Embryophyta</taxon>
        <taxon>Tracheophyta</taxon>
        <taxon>Spermatophyta</taxon>
        <taxon>Magnoliopsida</taxon>
        <taxon>eudicotyledons</taxon>
        <taxon>Gunneridae</taxon>
        <taxon>Pentapetalae</taxon>
        <taxon>asterids</taxon>
        <taxon>lamiids</taxon>
        <taxon>Gentianales</taxon>
        <taxon>Rubiaceae</taxon>
        <taxon>Cinchonoideae</taxon>
        <taxon>Cinchoneae</taxon>
        <taxon>Cinchona</taxon>
    </lineage>
</organism>
<name>A0ABD2ZUN8_9GENT</name>
<dbReference type="InterPro" id="IPR000626">
    <property type="entry name" value="Ubiquitin-like_dom"/>
</dbReference>
<dbReference type="PROSITE" id="PS50128">
    <property type="entry name" value="SURP"/>
    <property type="match status" value="2"/>
</dbReference>
<dbReference type="Gene3D" id="3.10.20.90">
    <property type="entry name" value="Phosphatidylinositol 3-kinase Catalytic Subunit, Chain A, domain 1"/>
    <property type="match status" value="1"/>
</dbReference>
<evidence type="ECO:0000259" key="9">
    <source>
        <dbReference type="PROSITE" id="PS50128"/>
    </source>
</evidence>
<keyword evidence="3" id="KW-0747">Spliceosome</keyword>
<dbReference type="Proteomes" id="UP001630127">
    <property type="component" value="Unassembled WGS sequence"/>
</dbReference>
<dbReference type="FunFam" id="1.10.10.790:FF:000002">
    <property type="entry name" value="Splicing factor 3A subunit 1"/>
    <property type="match status" value="1"/>
</dbReference>
<evidence type="ECO:0000256" key="4">
    <source>
        <dbReference type="ARBA" id="ARBA00022737"/>
    </source>
</evidence>
<dbReference type="Pfam" id="PF12230">
    <property type="entry name" value="PRP21_like_P"/>
    <property type="match status" value="1"/>
</dbReference>
<dbReference type="GO" id="GO:0005686">
    <property type="term" value="C:U2 snRNP"/>
    <property type="evidence" value="ECO:0007669"/>
    <property type="project" value="UniProtKB-ARBA"/>
</dbReference>
<feature type="compositionally biased region" description="Basic and acidic residues" evidence="7">
    <location>
        <begin position="34"/>
        <end position="46"/>
    </location>
</feature>